<dbReference type="RefSeq" id="WP_115498803.1">
    <property type="nucleotide sequence ID" value="NZ_JACRTI010000010.1"/>
</dbReference>
<sequence length="58" mass="6988">MTLPEDPMMLFSVINMKLRDDYSSLDELCDDMHIKKETLVQKLKNVGFEYSRENNKFW</sequence>
<dbReference type="InterPro" id="IPR025346">
    <property type="entry name" value="DUF4250"/>
</dbReference>
<evidence type="ECO:0000313" key="1">
    <source>
        <dbReference type="EMBL" id="MBC8601317.1"/>
    </source>
</evidence>
<protein>
    <submittedName>
        <fullName evidence="2">DUF4250 domain-containing protein</fullName>
    </submittedName>
</protein>
<name>A0A3D8HGD5_9BACT</name>
<organism evidence="2 3">
    <name type="scientific">Parabacteroides acidifaciens</name>
    <dbReference type="NCBI Taxonomy" id="2290935"/>
    <lineage>
        <taxon>Bacteria</taxon>
        <taxon>Pseudomonadati</taxon>
        <taxon>Bacteroidota</taxon>
        <taxon>Bacteroidia</taxon>
        <taxon>Bacteroidales</taxon>
        <taxon>Tannerellaceae</taxon>
        <taxon>Parabacteroides</taxon>
    </lineage>
</organism>
<keyword evidence="4" id="KW-1185">Reference proteome</keyword>
<reference evidence="1 4" key="2">
    <citation type="submission" date="2020-08" db="EMBL/GenBank/DDBJ databases">
        <title>Genome public.</title>
        <authorList>
            <person name="Liu C."/>
            <person name="Sun Q."/>
        </authorList>
    </citation>
    <scope>NUCLEOTIDE SEQUENCE [LARGE SCALE GENOMIC DNA]</scope>
    <source>
        <strain evidence="1 4">426_9</strain>
    </source>
</reference>
<dbReference type="AlphaFoldDB" id="A0A3D8HGD5"/>
<dbReference type="Proteomes" id="UP000629596">
    <property type="component" value="Unassembled WGS sequence"/>
</dbReference>
<reference evidence="2 3" key="1">
    <citation type="submission" date="2018-07" db="EMBL/GenBank/DDBJ databases">
        <title>Parabacteroides acidifaciens nov. sp., isolated from human feces.</title>
        <authorList>
            <person name="Wang Y.J."/>
        </authorList>
    </citation>
    <scope>NUCLEOTIDE SEQUENCE [LARGE SCALE GENOMIC DNA]</scope>
    <source>
        <strain evidence="2 3">426-9</strain>
    </source>
</reference>
<dbReference type="EMBL" id="QREV01000010">
    <property type="protein sequence ID" value="RDU49998.1"/>
    <property type="molecule type" value="Genomic_DNA"/>
</dbReference>
<comment type="caution">
    <text evidence="2">The sequence shown here is derived from an EMBL/GenBank/DDBJ whole genome shotgun (WGS) entry which is preliminary data.</text>
</comment>
<proteinExistence type="predicted"/>
<dbReference type="Proteomes" id="UP000256321">
    <property type="component" value="Unassembled WGS sequence"/>
</dbReference>
<evidence type="ECO:0000313" key="2">
    <source>
        <dbReference type="EMBL" id="RDU49998.1"/>
    </source>
</evidence>
<gene>
    <name evidence="2" type="ORF">DWU89_06380</name>
    <name evidence="1" type="ORF">H8784_06230</name>
</gene>
<accession>A0A3D8HGD5</accession>
<evidence type="ECO:0000313" key="3">
    <source>
        <dbReference type="Proteomes" id="UP000256321"/>
    </source>
</evidence>
<dbReference type="Pfam" id="PF14056">
    <property type="entry name" value="DUF4250"/>
    <property type="match status" value="1"/>
</dbReference>
<dbReference type="EMBL" id="JACRTI010000010">
    <property type="protein sequence ID" value="MBC8601317.1"/>
    <property type="molecule type" value="Genomic_DNA"/>
</dbReference>
<evidence type="ECO:0000313" key="4">
    <source>
        <dbReference type="Proteomes" id="UP000629596"/>
    </source>
</evidence>